<dbReference type="RefSeq" id="WP_245920721.1">
    <property type="nucleotide sequence ID" value="NZ_QBKR01000006.1"/>
</dbReference>
<keyword evidence="2" id="KW-0812">Transmembrane</keyword>
<keyword evidence="2" id="KW-1133">Transmembrane helix</keyword>
<evidence type="ECO:0000313" key="4">
    <source>
        <dbReference type="Proteomes" id="UP000244240"/>
    </source>
</evidence>
<comment type="caution">
    <text evidence="3">The sequence shown here is derived from an EMBL/GenBank/DDBJ whole genome shotgun (WGS) entry which is preliminary data.</text>
</comment>
<dbReference type="AlphaFoldDB" id="A0A2T6C0L8"/>
<sequence>MNRWKKKTGFLLILISLSVLIGGCVDADMHVIVHWDGSGEYRLKMLTHPLLGRELGPLQQRIENAGYRVKKIREGSRRGWLAVKKVENIAEDPPGQDLKREFTPKDPSASIGPLPGDQEQGPVKVDARTFTCLIRFRTNVDLRSIQTANQLEQAFLDAAELNLKLTLPLKAEKHNADSVSGDGRTMTWHLKPGQNNPVFFQLKVPNPVTWALIGLGVILLLIILTVGLIRRRRRRKTAA</sequence>
<evidence type="ECO:0000256" key="2">
    <source>
        <dbReference type="SAM" id="Phobius"/>
    </source>
</evidence>
<reference evidence="3 4" key="1">
    <citation type="submission" date="2018-04" db="EMBL/GenBank/DDBJ databases">
        <title>Genomic Encyclopedia of Archaeal and Bacterial Type Strains, Phase II (KMG-II): from individual species to whole genera.</title>
        <authorList>
            <person name="Goeker M."/>
        </authorList>
    </citation>
    <scope>NUCLEOTIDE SEQUENCE [LARGE SCALE GENOMIC DNA]</scope>
    <source>
        <strain evidence="3 4">DSM 45787</strain>
    </source>
</reference>
<evidence type="ECO:0000256" key="1">
    <source>
        <dbReference type="SAM" id="MobiDB-lite"/>
    </source>
</evidence>
<organism evidence="3 4">
    <name type="scientific">Melghirimyces profundicolus</name>
    <dbReference type="NCBI Taxonomy" id="1242148"/>
    <lineage>
        <taxon>Bacteria</taxon>
        <taxon>Bacillati</taxon>
        <taxon>Bacillota</taxon>
        <taxon>Bacilli</taxon>
        <taxon>Bacillales</taxon>
        <taxon>Thermoactinomycetaceae</taxon>
        <taxon>Melghirimyces</taxon>
    </lineage>
</organism>
<accession>A0A2T6C0L8</accession>
<dbReference type="InterPro" id="IPR021499">
    <property type="entry name" value="DUF3153"/>
</dbReference>
<proteinExistence type="predicted"/>
<feature type="region of interest" description="Disordered" evidence="1">
    <location>
        <begin position="92"/>
        <end position="121"/>
    </location>
</feature>
<dbReference type="Pfam" id="PF11353">
    <property type="entry name" value="DUF3153"/>
    <property type="match status" value="1"/>
</dbReference>
<evidence type="ECO:0000313" key="3">
    <source>
        <dbReference type="EMBL" id="PTX61787.1"/>
    </source>
</evidence>
<dbReference type="Proteomes" id="UP000244240">
    <property type="component" value="Unassembled WGS sequence"/>
</dbReference>
<name>A0A2T6C0L8_9BACL</name>
<gene>
    <name evidence="3" type="ORF">C8P63_10639</name>
</gene>
<keyword evidence="4" id="KW-1185">Reference proteome</keyword>
<protein>
    <submittedName>
        <fullName evidence="3">Uncharacterized protein DUF3153</fullName>
    </submittedName>
</protein>
<feature type="transmembrane region" description="Helical" evidence="2">
    <location>
        <begin position="208"/>
        <end position="229"/>
    </location>
</feature>
<dbReference type="EMBL" id="QBKR01000006">
    <property type="protein sequence ID" value="PTX61787.1"/>
    <property type="molecule type" value="Genomic_DNA"/>
</dbReference>
<dbReference type="PROSITE" id="PS51257">
    <property type="entry name" value="PROKAR_LIPOPROTEIN"/>
    <property type="match status" value="1"/>
</dbReference>
<keyword evidence="2" id="KW-0472">Membrane</keyword>